<sequence>MTLVDGIQCLAGGRGCTPGEGTFERGGVAWSNKRHLRGHCSGSIHERSVLIDPWSDNTGPTVNVTTHNRASHRHVLNQSSPSLFHIFETFGNIGTCQHSRAHMDKLFTQL</sequence>
<dbReference type="EMBL" id="HBUF01409498">
    <property type="protein sequence ID" value="CAG6738761.1"/>
    <property type="molecule type" value="Transcribed_RNA"/>
</dbReference>
<evidence type="ECO:0000313" key="1">
    <source>
        <dbReference type="EMBL" id="CAG6678774.1"/>
    </source>
</evidence>
<dbReference type="EMBL" id="HBUF01409497">
    <property type="protein sequence ID" value="CAG6738760.1"/>
    <property type="molecule type" value="Transcribed_RNA"/>
</dbReference>
<dbReference type="EMBL" id="HBUF01570512">
    <property type="protein sequence ID" value="CAG6766321.1"/>
    <property type="molecule type" value="Transcribed_RNA"/>
</dbReference>
<name>A0A8D8SZJ1_9HEMI</name>
<dbReference type="EMBL" id="HBUF01067387">
    <property type="protein sequence ID" value="CAG6628119.1"/>
    <property type="molecule type" value="Transcribed_RNA"/>
</dbReference>
<proteinExistence type="predicted"/>
<dbReference type="EMBL" id="HBUF01067388">
    <property type="protein sequence ID" value="CAG6628120.1"/>
    <property type="molecule type" value="Transcribed_RNA"/>
</dbReference>
<organism evidence="1">
    <name type="scientific">Cacopsylla melanoneura</name>
    <dbReference type="NCBI Taxonomy" id="428564"/>
    <lineage>
        <taxon>Eukaryota</taxon>
        <taxon>Metazoa</taxon>
        <taxon>Ecdysozoa</taxon>
        <taxon>Arthropoda</taxon>
        <taxon>Hexapoda</taxon>
        <taxon>Insecta</taxon>
        <taxon>Pterygota</taxon>
        <taxon>Neoptera</taxon>
        <taxon>Paraneoptera</taxon>
        <taxon>Hemiptera</taxon>
        <taxon>Sternorrhyncha</taxon>
        <taxon>Psylloidea</taxon>
        <taxon>Psyllidae</taxon>
        <taxon>Psyllinae</taxon>
        <taxon>Cacopsylla</taxon>
    </lineage>
</organism>
<dbReference type="EMBL" id="HBUF01247022">
    <property type="protein sequence ID" value="CAG6678774.1"/>
    <property type="molecule type" value="Transcribed_RNA"/>
</dbReference>
<dbReference type="EMBL" id="HBUF01570513">
    <property type="protein sequence ID" value="CAG6766322.1"/>
    <property type="molecule type" value="Transcribed_RNA"/>
</dbReference>
<dbReference type="EMBL" id="HBUF01570510">
    <property type="protein sequence ID" value="CAG6766319.1"/>
    <property type="molecule type" value="Transcribed_RNA"/>
</dbReference>
<protein>
    <submittedName>
        <fullName evidence="1">Uncharacterized protein</fullName>
    </submittedName>
</protein>
<dbReference type="EMBL" id="HBUF01247023">
    <property type="protein sequence ID" value="CAG6678775.1"/>
    <property type="molecule type" value="Transcribed_RNA"/>
</dbReference>
<reference evidence="1" key="1">
    <citation type="submission" date="2021-05" db="EMBL/GenBank/DDBJ databases">
        <authorList>
            <person name="Alioto T."/>
            <person name="Alioto T."/>
            <person name="Gomez Garrido J."/>
        </authorList>
    </citation>
    <scope>NUCLEOTIDE SEQUENCE</scope>
</reference>
<accession>A0A8D8SZJ1</accession>
<dbReference type="AlphaFoldDB" id="A0A8D8SZJ1"/>
<dbReference type="EMBL" id="HBUF01570511">
    <property type="protein sequence ID" value="CAG6766320.1"/>
    <property type="molecule type" value="Transcribed_RNA"/>
</dbReference>